<evidence type="ECO:0000256" key="3">
    <source>
        <dbReference type="ARBA" id="ARBA00023002"/>
    </source>
</evidence>
<keyword evidence="4" id="KW-0408">Iron</keyword>
<proteinExistence type="inferred from homology"/>
<comment type="cofactor">
    <cofactor evidence="1">
        <name>Fe(2+)</name>
        <dbReference type="ChEBI" id="CHEBI:29033"/>
    </cofactor>
</comment>
<dbReference type="EC" id="1.13.11.93" evidence="6"/>
<evidence type="ECO:0000313" key="8">
    <source>
        <dbReference type="EMBL" id="MFC3302713.1"/>
    </source>
</evidence>
<keyword evidence="3" id="KW-0560">Oxidoreductase</keyword>
<accession>A0ABV7MB73</accession>
<dbReference type="Pfam" id="PF07063">
    <property type="entry name" value="HGLS"/>
    <property type="match status" value="2"/>
</dbReference>
<organism evidence="8 9">
    <name type="scientific">Parvularcula lutaonensis</name>
    <dbReference type="NCBI Taxonomy" id="491923"/>
    <lineage>
        <taxon>Bacteria</taxon>
        <taxon>Pseudomonadati</taxon>
        <taxon>Pseudomonadota</taxon>
        <taxon>Alphaproteobacteria</taxon>
        <taxon>Parvularculales</taxon>
        <taxon>Parvularculaceae</taxon>
        <taxon>Parvularcula</taxon>
    </lineage>
</organism>
<dbReference type="CDD" id="cd16350">
    <property type="entry name" value="VOC_like"/>
    <property type="match status" value="1"/>
</dbReference>
<dbReference type="Proteomes" id="UP001595607">
    <property type="component" value="Unassembled WGS sequence"/>
</dbReference>
<name>A0ABV7MB73_9PROT</name>
<evidence type="ECO:0000256" key="4">
    <source>
        <dbReference type="ARBA" id="ARBA00023004"/>
    </source>
</evidence>
<evidence type="ECO:0000313" key="9">
    <source>
        <dbReference type="Proteomes" id="UP001595607"/>
    </source>
</evidence>
<gene>
    <name evidence="8" type="ORF">ACFONP_08205</name>
</gene>
<protein>
    <recommendedName>
        <fullName evidence="6">2-oxoadipate dioxygenase/decarboxylase</fullName>
        <ecNumber evidence="6">1.13.11.93</ecNumber>
    </recommendedName>
    <alternativeName>
        <fullName evidence="7">2-hydroxyglutarate synthase</fullName>
    </alternativeName>
</protein>
<keyword evidence="9" id="KW-1185">Reference proteome</keyword>
<keyword evidence="2" id="KW-0223">Dioxygenase</keyword>
<dbReference type="Gene3D" id="3.10.180.50">
    <property type="match status" value="1"/>
</dbReference>
<reference evidence="9" key="1">
    <citation type="journal article" date="2019" name="Int. J. Syst. Evol. Microbiol.">
        <title>The Global Catalogue of Microorganisms (GCM) 10K type strain sequencing project: providing services to taxonomists for standard genome sequencing and annotation.</title>
        <authorList>
            <consortium name="The Broad Institute Genomics Platform"/>
            <consortium name="The Broad Institute Genome Sequencing Center for Infectious Disease"/>
            <person name="Wu L."/>
            <person name="Ma J."/>
        </authorList>
    </citation>
    <scope>NUCLEOTIDE SEQUENCE [LARGE SCALE GENOMIC DNA]</scope>
    <source>
        <strain evidence="9">KCTC 22245</strain>
    </source>
</reference>
<comment type="similarity">
    <text evidence="5">Belongs to the 2-oxoadipate dioxygenase/decarboxylase family.</text>
</comment>
<sequence>MTLDDLFSQLWQRYAALTPQAQEIKDLFETRGETVVNDHVAFRTLNDHRLGIHKLAQPFLDLGYTEQDEYHFEAKKLYAKYYAHEDPLRPKVFISELLLEKCSDELRHTMECLVDTMTEDQLSDPMMLNMGRPWDTSHADYEKLYAESEYAAWLSAFGFCANHFTVFFNALKTFDELKDLAEFVEESGYPMNTSGGLIKGSPEVYLEQCSTMATKVPVTFTDGTFELPSCFYEFARRYEMPEGGLYQGFVAASADKIFESTNQ</sequence>
<dbReference type="PANTHER" id="PTHR31136">
    <property type="entry name" value="DUF1338 DOMAIN-CONTAINING PROTEIN"/>
    <property type="match status" value="1"/>
</dbReference>
<evidence type="ECO:0000256" key="7">
    <source>
        <dbReference type="ARBA" id="ARBA00035045"/>
    </source>
</evidence>
<comment type="caution">
    <text evidence="8">The sequence shown here is derived from an EMBL/GenBank/DDBJ whole genome shotgun (WGS) entry which is preliminary data.</text>
</comment>
<evidence type="ECO:0000256" key="6">
    <source>
        <dbReference type="ARBA" id="ARBA00035023"/>
    </source>
</evidence>
<evidence type="ECO:0000256" key="2">
    <source>
        <dbReference type="ARBA" id="ARBA00022964"/>
    </source>
</evidence>
<evidence type="ECO:0000256" key="1">
    <source>
        <dbReference type="ARBA" id="ARBA00001954"/>
    </source>
</evidence>
<dbReference type="EMBL" id="JBHRVA010000002">
    <property type="protein sequence ID" value="MFC3302713.1"/>
    <property type="molecule type" value="Genomic_DNA"/>
</dbReference>
<evidence type="ECO:0000256" key="5">
    <source>
        <dbReference type="ARBA" id="ARBA00035013"/>
    </source>
</evidence>
<dbReference type="SMART" id="SM01150">
    <property type="entry name" value="DUF1338"/>
    <property type="match status" value="1"/>
</dbReference>
<dbReference type="PANTHER" id="PTHR31136:SF5">
    <property type="entry name" value="2-OXOADIPATE DIOXYGENASE_DECARBOXYLASE, CHLOROPLASTIC"/>
    <property type="match status" value="1"/>
</dbReference>
<dbReference type="InterPro" id="IPR009770">
    <property type="entry name" value="HGLS"/>
</dbReference>
<dbReference type="RefSeq" id="WP_189571349.1">
    <property type="nucleotide sequence ID" value="NZ_BMXU01000001.1"/>
</dbReference>